<dbReference type="EMBL" id="MK500334">
    <property type="protein sequence ID" value="QBK86325.1"/>
    <property type="molecule type" value="Genomic_DNA"/>
</dbReference>
<sequence length="207" mass="23445">MKHIIKKMSVGMQTKEKLTGAFYDQDAGADGGIIVHSSKKFHDVTDRWKTCAPQWAAESGQIKVIKYLVSLGVELKHLRAMNNYAIRQGKKYLNVIKILTDPWLTPEGGLTLEDLRCEGALIIQWSIENDKLETVKYLMNYGMTIIEVVYNGRIALGRAALNKDHSVIAYLMNLGLTINQMIHGGVFGWYNPIIPEHLLKYQPNKFP</sequence>
<organism evidence="1">
    <name type="scientific">Marseillevirus LCMAC102</name>
    <dbReference type="NCBI Taxonomy" id="2506603"/>
    <lineage>
        <taxon>Viruses</taxon>
        <taxon>Varidnaviria</taxon>
        <taxon>Bamfordvirae</taxon>
        <taxon>Nucleocytoviricota</taxon>
        <taxon>Megaviricetes</taxon>
        <taxon>Pimascovirales</taxon>
        <taxon>Pimascovirales incertae sedis</taxon>
        <taxon>Marseilleviridae</taxon>
    </lineage>
</organism>
<dbReference type="SMART" id="SM00248">
    <property type="entry name" value="ANK"/>
    <property type="match status" value="3"/>
</dbReference>
<reference evidence="1" key="1">
    <citation type="journal article" date="2019" name="MBio">
        <title>Virus Genomes from Deep Sea Sediments Expand the Ocean Megavirome and Support Independent Origins of Viral Gigantism.</title>
        <authorList>
            <person name="Backstrom D."/>
            <person name="Yutin N."/>
            <person name="Jorgensen S.L."/>
            <person name="Dharamshi J."/>
            <person name="Homa F."/>
            <person name="Zaremba-Niedwiedzka K."/>
            <person name="Spang A."/>
            <person name="Wolf Y.I."/>
            <person name="Koonin E.V."/>
            <person name="Ettema T.J."/>
        </authorList>
    </citation>
    <scope>NUCLEOTIDE SEQUENCE</scope>
</reference>
<dbReference type="Gene3D" id="1.25.40.20">
    <property type="entry name" value="Ankyrin repeat-containing domain"/>
    <property type="match status" value="1"/>
</dbReference>
<gene>
    <name evidence="1" type="ORF">LCMAC102_01200</name>
</gene>
<name>A0A481YU80_9VIRU</name>
<dbReference type="SUPFAM" id="SSF48403">
    <property type="entry name" value="Ankyrin repeat"/>
    <property type="match status" value="1"/>
</dbReference>
<proteinExistence type="predicted"/>
<accession>A0A481YU80</accession>
<dbReference type="InterPro" id="IPR036770">
    <property type="entry name" value="Ankyrin_rpt-contain_sf"/>
</dbReference>
<protein>
    <submittedName>
        <fullName evidence="1">Ankyrin repeat protein</fullName>
    </submittedName>
</protein>
<evidence type="ECO:0000313" key="1">
    <source>
        <dbReference type="EMBL" id="QBK86325.1"/>
    </source>
</evidence>
<dbReference type="InterPro" id="IPR002110">
    <property type="entry name" value="Ankyrin_rpt"/>
</dbReference>